<feature type="binding site" evidence="5">
    <location>
        <begin position="326"/>
        <end position="332"/>
    </location>
    <ligand>
        <name>S-adenosyl-L-methionine</name>
        <dbReference type="ChEBI" id="CHEBI:59789"/>
    </ligand>
</feature>
<keyword evidence="1 5" id="KW-0489">Methyltransferase</keyword>
<dbReference type="RefSeq" id="WP_091760746.1">
    <property type="nucleotide sequence ID" value="NZ_FOHB01000006.1"/>
</dbReference>
<evidence type="ECO:0000256" key="5">
    <source>
        <dbReference type="PROSITE-ProRule" id="PRU01023"/>
    </source>
</evidence>
<sequence>MSEQSGPERGGRSGGQRGGGQRGGRDGQRGGRRQQGGRRQEYSAQRPSERSRTSDPQRLAAYTVMRAVAEGAYANLELPKVLREKRIHGRDAAFTTELVYGAIRLQGLYDPIIASAAGRPLSKIDANVLDTLRLGAHQLLGMRVPAHAAADETVGLARRVNGAGAAGFVNAVMRRVSERPLDEWLRIVVPEGTATSARLAVEQSHPEWVVKAMRAALLGHRASTPDSVDTDLERLLEADNAAPKVSLVARPGLADVEELVEAGAERSPLSPVGAVLAGGDPGGIPAVREGRAAVQDEGSQLVALALAAVPVESDDRAGAEQWLDLCAGPGGKAGLLAALALQAGADLTANEVSRHRADLVRQTLRPAAERAAEQGRSLEVRTGDGRTVGEDEPGRYQRVLVDAPCTGLGALRRRPEARWRRQPGDLADLGRLQRELLAAAIDATAPGGVVAYATCSPHLAETQFVVSDTTKRRDDVEVLDARPFLRDTSGEPVGDLGDGPTVQLWPHLHGTDGMFLALLRKRG</sequence>
<dbReference type="InterPro" id="IPR023267">
    <property type="entry name" value="RCMT"/>
</dbReference>
<dbReference type="PANTHER" id="PTHR22807:SF53">
    <property type="entry name" value="RIBOSOMAL RNA SMALL SUBUNIT METHYLTRANSFERASE B-RELATED"/>
    <property type="match status" value="1"/>
</dbReference>
<feature type="binding site" evidence="5">
    <location>
        <position position="402"/>
    </location>
    <ligand>
        <name>S-adenosyl-L-methionine</name>
        <dbReference type="ChEBI" id="CHEBI:59789"/>
    </ligand>
</feature>
<evidence type="ECO:0000259" key="7">
    <source>
        <dbReference type="PROSITE" id="PS51686"/>
    </source>
</evidence>
<evidence type="ECO:0000256" key="6">
    <source>
        <dbReference type="SAM" id="MobiDB-lite"/>
    </source>
</evidence>
<dbReference type="GO" id="GO:0006355">
    <property type="term" value="P:regulation of DNA-templated transcription"/>
    <property type="evidence" value="ECO:0007669"/>
    <property type="project" value="InterPro"/>
</dbReference>
<dbReference type="PROSITE" id="PS51686">
    <property type="entry name" value="SAM_MT_RSMB_NOP"/>
    <property type="match status" value="1"/>
</dbReference>
<dbReference type="SUPFAM" id="SSF48013">
    <property type="entry name" value="NusB-like"/>
    <property type="match status" value="1"/>
</dbReference>
<dbReference type="PRINTS" id="PR02008">
    <property type="entry name" value="RCMTFAMILY"/>
</dbReference>
<dbReference type="GO" id="GO:0008173">
    <property type="term" value="F:RNA methyltransferase activity"/>
    <property type="evidence" value="ECO:0007669"/>
    <property type="project" value="InterPro"/>
</dbReference>
<dbReference type="InterPro" id="IPR049560">
    <property type="entry name" value="MeTrfase_RsmB-F_NOP2_cat"/>
</dbReference>
<keyword evidence="9" id="KW-1185">Reference proteome</keyword>
<dbReference type="InterPro" id="IPR006027">
    <property type="entry name" value="NusB_RsmB_TIM44"/>
</dbReference>
<evidence type="ECO:0000256" key="4">
    <source>
        <dbReference type="ARBA" id="ARBA00022884"/>
    </source>
</evidence>
<dbReference type="OrthoDB" id="9810297at2"/>
<dbReference type="Pfam" id="PF01189">
    <property type="entry name" value="Methyltr_RsmB-F"/>
    <property type="match status" value="1"/>
</dbReference>
<feature type="domain" description="SAM-dependent MTase RsmB/NOP-type" evidence="7">
    <location>
        <begin position="216"/>
        <end position="522"/>
    </location>
</feature>
<evidence type="ECO:0000256" key="3">
    <source>
        <dbReference type="ARBA" id="ARBA00022691"/>
    </source>
</evidence>
<feature type="region of interest" description="Disordered" evidence="6">
    <location>
        <begin position="371"/>
        <end position="392"/>
    </location>
</feature>
<proteinExistence type="inferred from homology"/>
<feature type="binding site" evidence="5">
    <location>
        <position position="351"/>
    </location>
    <ligand>
        <name>S-adenosyl-L-methionine</name>
        <dbReference type="ChEBI" id="CHEBI:59789"/>
    </ligand>
</feature>
<feature type="region of interest" description="Disordered" evidence="6">
    <location>
        <begin position="1"/>
        <end position="57"/>
    </location>
</feature>
<dbReference type="GO" id="GO:0003723">
    <property type="term" value="F:RNA binding"/>
    <property type="evidence" value="ECO:0007669"/>
    <property type="project" value="UniProtKB-UniRule"/>
</dbReference>
<dbReference type="SUPFAM" id="SSF53335">
    <property type="entry name" value="S-adenosyl-L-methionine-dependent methyltransferases"/>
    <property type="match status" value="1"/>
</dbReference>
<dbReference type="STRING" id="587636.SAMN05216199_3379"/>
<evidence type="ECO:0000313" key="9">
    <source>
        <dbReference type="Proteomes" id="UP000199019"/>
    </source>
</evidence>
<dbReference type="InterPro" id="IPR035926">
    <property type="entry name" value="NusB-like_sf"/>
</dbReference>
<dbReference type="Pfam" id="PF01029">
    <property type="entry name" value="NusB"/>
    <property type="match status" value="1"/>
</dbReference>
<keyword evidence="3 5" id="KW-0949">S-adenosyl-L-methionine</keyword>
<keyword evidence="2 5" id="KW-0808">Transferase</keyword>
<dbReference type="Gene3D" id="3.40.50.150">
    <property type="entry name" value="Vaccinia Virus protein VP39"/>
    <property type="match status" value="1"/>
</dbReference>
<evidence type="ECO:0000256" key="2">
    <source>
        <dbReference type="ARBA" id="ARBA00022679"/>
    </source>
</evidence>
<dbReference type="Proteomes" id="UP000199019">
    <property type="component" value="Unassembled WGS sequence"/>
</dbReference>
<reference evidence="9" key="1">
    <citation type="submission" date="2016-10" db="EMBL/GenBank/DDBJ databases">
        <authorList>
            <person name="Varghese N."/>
            <person name="Submissions S."/>
        </authorList>
    </citation>
    <scope>NUCLEOTIDE SEQUENCE [LARGE SCALE GENOMIC DNA]</scope>
    <source>
        <strain evidence="9">CGMCC 1.6963</strain>
    </source>
</reference>
<keyword evidence="4 5" id="KW-0694">RNA-binding</keyword>
<feature type="binding site" evidence="5">
    <location>
        <position position="384"/>
    </location>
    <ligand>
        <name>S-adenosyl-L-methionine</name>
        <dbReference type="ChEBI" id="CHEBI:59789"/>
    </ligand>
</feature>
<accession>A0A1H9X2H1</accession>
<feature type="compositionally biased region" description="Gly residues" evidence="6">
    <location>
        <begin position="12"/>
        <end position="22"/>
    </location>
</feature>
<dbReference type="PANTHER" id="PTHR22807">
    <property type="entry name" value="NOP2 YEAST -RELATED NOL1/NOP2/FMU SUN DOMAIN-CONTAINING"/>
    <property type="match status" value="1"/>
</dbReference>
<comment type="similarity">
    <text evidence="5">Belongs to the class I-like SAM-binding methyltransferase superfamily. RsmB/NOP family.</text>
</comment>
<organism evidence="8 9">
    <name type="scientific">Pedococcus cremeus</name>
    <dbReference type="NCBI Taxonomy" id="587636"/>
    <lineage>
        <taxon>Bacteria</taxon>
        <taxon>Bacillati</taxon>
        <taxon>Actinomycetota</taxon>
        <taxon>Actinomycetes</taxon>
        <taxon>Micrococcales</taxon>
        <taxon>Intrasporangiaceae</taxon>
        <taxon>Pedococcus</taxon>
    </lineage>
</organism>
<evidence type="ECO:0000313" key="8">
    <source>
        <dbReference type="EMBL" id="SES40392.1"/>
    </source>
</evidence>
<dbReference type="AlphaFoldDB" id="A0A1H9X2H1"/>
<feature type="active site" description="Nucleophile" evidence="5">
    <location>
        <position position="455"/>
    </location>
</feature>
<dbReference type="GO" id="GO:0001510">
    <property type="term" value="P:RNA methylation"/>
    <property type="evidence" value="ECO:0007669"/>
    <property type="project" value="InterPro"/>
</dbReference>
<evidence type="ECO:0000256" key="1">
    <source>
        <dbReference type="ARBA" id="ARBA00022603"/>
    </source>
</evidence>
<name>A0A1H9X2H1_9MICO</name>
<dbReference type="InterPro" id="IPR001678">
    <property type="entry name" value="MeTrfase_RsmB-F_NOP2_dom"/>
</dbReference>
<dbReference type="Gene3D" id="1.10.940.10">
    <property type="entry name" value="NusB-like"/>
    <property type="match status" value="1"/>
</dbReference>
<dbReference type="EMBL" id="FOHB01000006">
    <property type="protein sequence ID" value="SES40392.1"/>
    <property type="molecule type" value="Genomic_DNA"/>
</dbReference>
<gene>
    <name evidence="8" type="ORF">SAMN05216199_3379</name>
</gene>
<dbReference type="InterPro" id="IPR029063">
    <property type="entry name" value="SAM-dependent_MTases_sf"/>
</dbReference>
<protein>
    <submittedName>
        <fullName evidence="8">16S rRNA (Cytosine967-C5)-methyltransferase</fullName>
    </submittedName>
</protein>